<protein>
    <submittedName>
        <fullName evidence="2">AsIV-cont00078-ORF1</fullName>
    </submittedName>
</protein>
<sequence>MENSTVVELDVARDHCTDVIVHEFSEATMSTSAKVEYNVEMQEISLQPETDDVPVAMPYAIKWEDEIETVISSDRSENDEAPDPRAMVYGEVDWTWRFDDELMNLNHRQWSMRNFKDKAYLILFIILCLLFIVVFISLCAFTIKYFLSPDFYV</sequence>
<keyword evidence="1" id="KW-0472">Membrane</keyword>
<accession>S5DYW8</accession>
<feature type="transmembrane region" description="Helical" evidence="1">
    <location>
        <begin position="119"/>
        <end position="147"/>
    </location>
</feature>
<reference evidence="2" key="1">
    <citation type="journal article" date="2013" name="J. Gen. Virol.">
        <title>Ultrastructural and genomic characterization of a second banchine polydnavirus confirms the existence of shared features within this ichnovirus lineage.</title>
        <authorList>
            <person name="Djoumad A."/>
            <person name="Stoltz D."/>
            <person name="Beliveau C."/>
            <person name="Boyle B."/>
            <person name="Kuhn L."/>
            <person name="Cusson M."/>
        </authorList>
    </citation>
    <scope>NUCLEOTIDE SEQUENCE</scope>
</reference>
<keyword evidence="1" id="KW-0812">Transmembrane</keyword>
<keyword evidence="1" id="KW-1133">Transmembrane helix</keyword>
<evidence type="ECO:0000256" key="1">
    <source>
        <dbReference type="SAM" id="Phobius"/>
    </source>
</evidence>
<dbReference type="EMBL" id="KC752284">
    <property type="protein sequence ID" value="AGQ20192.1"/>
    <property type="molecule type" value="Genomic_DNA"/>
</dbReference>
<proteinExistence type="predicted"/>
<organism evidence="2">
    <name type="scientific">Apophua simplicipes ichnovirus</name>
    <dbReference type="NCBI Taxonomy" id="1329648"/>
    <lineage>
        <taxon>Viruses</taxon>
        <taxon>Viruses incertae sedis</taxon>
        <taxon>Polydnaviriformidae</taxon>
        <taxon>Ichnoviriform</taxon>
    </lineage>
</organism>
<evidence type="ECO:0000313" key="2">
    <source>
        <dbReference type="EMBL" id="AGQ20192.1"/>
    </source>
</evidence>
<name>S5DYW8_9VIRU</name>